<evidence type="ECO:0000256" key="9">
    <source>
        <dbReference type="ARBA" id="ARBA00026124"/>
    </source>
</evidence>
<dbReference type="AlphaFoldDB" id="J7RM56"/>
<dbReference type="InterPro" id="IPR033911">
    <property type="entry name" value="MetRS_core"/>
</dbReference>
<keyword evidence="4 11" id="KW-0436">Ligase</keyword>
<keyword evidence="16" id="KW-1185">Reference proteome</keyword>
<feature type="domain" description="Methionyl-tRNA synthetase anticodon-binding" evidence="14">
    <location>
        <begin position="410"/>
        <end position="507"/>
    </location>
</feature>
<dbReference type="Gene3D" id="2.170.220.10">
    <property type="match status" value="1"/>
</dbReference>
<dbReference type="InterPro" id="IPR015413">
    <property type="entry name" value="Methionyl/Leucyl_tRNA_Synth"/>
</dbReference>
<dbReference type="eggNOG" id="KOG0436">
    <property type="taxonomic scope" value="Eukaryota"/>
</dbReference>
<dbReference type="HOGENOM" id="CLU_009710_9_0_1"/>
<evidence type="ECO:0000256" key="5">
    <source>
        <dbReference type="ARBA" id="ARBA00022741"/>
    </source>
</evidence>
<dbReference type="Gene3D" id="3.40.50.620">
    <property type="entry name" value="HUPs"/>
    <property type="match status" value="1"/>
</dbReference>
<evidence type="ECO:0000256" key="8">
    <source>
        <dbReference type="ARBA" id="ARBA00023146"/>
    </source>
</evidence>
<dbReference type="EMBL" id="HE978318">
    <property type="protein sequence ID" value="CCK70623.1"/>
    <property type="molecule type" value="Genomic_DNA"/>
</dbReference>
<evidence type="ECO:0000256" key="12">
    <source>
        <dbReference type="SAM" id="MobiDB-lite"/>
    </source>
</evidence>
<evidence type="ECO:0000256" key="4">
    <source>
        <dbReference type="ARBA" id="ARBA00022598"/>
    </source>
</evidence>
<dbReference type="GO" id="GO:0006431">
    <property type="term" value="P:methionyl-tRNA aminoacylation"/>
    <property type="evidence" value="ECO:0007669"/>
    <property type="project" value="EnsemblFungi"/>
</dbReference>
<proteinExistence type="inferred from homology"/>
<feature type="domain" description="Methionyl/Leucyl tRNA synthetase" evidence="13">
    <location>
        <begin position="5"/>
        <end position="376"/>
    </location>
</feature>
<dbReference type="NCBIfam" id="TIGR00398">
    <property type="entry name" value="metG"/>
    <property type="match status" value="1"/>
</dbReference>
<dbReference type="InterPro" id="IPR009080">
    <property type="entry name" value="tRNAsynth_Ia_anticodon-bd"/>
</dbReference>
<evidence type="ECO:0000256" key="2">
    <source>
        <dbReference type="ARBA" id="ARBA00005594"/>
    </source>
</evidence>
<reference evidence="16" key="2">
    <citation type="submission" date="2012-08" db="EMBL/GenBank/DDBJ databases">
        <title>Genome sequence of Kazachstania naganishii.</title>
        <authorList>
            <person name="Gordon J.L."/>
            <person name="Armisen D."/>
            <person name="Proux-Wera E."/>
            <person name="OhEigeartaigh S.S."/>
            <person name="Byrne K.P."/>
            <person name="Wolfe K.H."/>
        </authorList>
    </citation>
    <scope>NUCLEOTIDE SEQUENCE [LARGE SCALE GENOMIC DNA]</scope>
    <source>
        <strain evidence="16">ATCC MYA-139 / BCRC 22969 / CBS 8797 / CCRC 22969 / KCTC 17520 / NBRC 10181 / NCYC 3082</strain>
    </source>
</reference>
<evidence type="ECO:0000256" key="7">
    <source>
        <dbReference type="ARBA" id="ARBA00022917"/>
    </source>
</evidence>
<dbReference type="InterPro" id="IPR001412">
    <property type="entry name" value="aa-tRNA-synth_I_CS"/>
</dbReference>
<dbReference type="GO" id="GO:0005524">
    <property type="term" value="F:ATP binding"/>
    <property type="evidence" value="ECO:0007669"/>
    <property type="project" value="UniProtKB-KW"/>
</dbReference>
<dbReference type="RefSeq" id="XP_022464869.1">
    <property type="nucleotide sequence ID" value="XM_022608366.1"/>
</dbReference>
<dbReference type="InterPro" id="IPR014729">
    <property type="entry name" value="Rossmann-like_a/b/a_fold"/>
</dbReference>
<dbReference type="Proteomes" id="UP000006310">
    <property type="component" value="Chromosome 5"/>
</dbReference>
<dbReference type="FunFam" id="2.170.220.10:FF:000002">
    <property type="entry name" value="Methionine--tRNA ligase"/>
    <property type="match status" value="1"/>
</dbReference>
<dbReference type="PANTHER" id="PTHR43326:SF1">
    <property type="entry name" value="METHIONINE--TRNA LIGASE, MITOCHONDRIAL"/>
    <property type="match status" value="1"/>
</dbReference>
<keyword evidence="6 11" id="KW-0067">ATP-binding</keyword>
<comment type="similarity">
    <text evidence="2 11">Belongs to the class-I aminoacyl-tRNA synthetase family.</text>
</comment>
<organism evidence="15 16">
    <name type="scientific">Huiozyma naganishii (strain ATCC MYA-139 / BCRC 22969 / CBS 8797 / KCTC 17520 / NBRC 10181 / NCYC 3082 / Yp74L-3)</name>
    <name type="common">Yeast</name>
    <name type="synonym">Kazachstania naganishii</name>
    <dbReference type="NCBI Taxonomy" id="1071383"/>
    <lineage>
        <taxon>Eukaryota</taxon>
        <taxon>Fungi</taxon>
        <taxon>Dikarya</taxon>
        <taxon>Ascomycota</taxon>
        <taxon>Saccharomycotina</taxon>
        <taxon>Saccharomycetes</taxon>
        <taxon>Saccharomycetales</taxon>
        <taxon>Saccharomycetaceae</taxon>
        <taxon>Huiozyma</taxon>
    </lineage>
</organism>
<evidence type="ECO:0000313" key="15">
    <source>
        <dbReference type="EMBL" id="CCK70623.1"/>
    </source>
</evidence>
<dbReference type="Gene3D" id="1.10.730.10">
    <property type="entry name" value="Isoleucyl-tRNA Synthetase, Domain 1"/>
    <property type="match status" value="1"/>
</dbReference>
<dbReference type="CDD" id="cd00814">
    <property type="entry name" value="MetRS_core"/>
    <property type="match status" value="1"/>
</dbReference>
<dbReference type="EC" id="6.1.1.10" evidence="3"/>
<dbReference type="PRINTS" id="PR01041">
    <property type="entry name" value="TRNASYNTHMET"/>
</dbReference>
<dbReference type="InterPro" id="IPR023457">
    <property type="entry name" value="Met-tRNA_synth_2"/>
</dbReference>
<evidence type="ECO:0000313" key="16">
    <source>
        <dbReference type="Proteomes" id="UP000006310"/>
    </source>
</evidence>
<dbReference type="PROSITE" id="PS00178">
    <property type="entry name" value="AA_TRNA_LIGASE_I"/>
    <property type="match status" value="1"/>
</dbReference>
<evidence type="ECO:0000256" key="11">
    <source>
        <dbReference type="RuleBase" id="RU363039"/>
    </source>
</evidence>
<keyword evidence="5 11" id="KW-0547">Nucleotide-binding</keyword>
<dbReference type="OrthoDB" id="24670at2759"/>
<gene>
    <name evidence="15" type="primary">KNAG0E03660</name>
    <name evidence="15" type="ordered locus">KNAG_0E03660</name>
</gene>
<dbReference type="SUPFAM" id="SSF47323">
    <property type="entry name" value="Anticodon-binding domain of a subclass of class I aminoacyl-tRNA synthetases"/>
    <property type="match status" value="1"/>
</dbReference>
<evidence type="ECO:0000256" key="10">
    <source>
        <dbReference type="ARBA" id="ARBA00030904"/>
    </source>
</evidence>
<accession>J7RM56</accession>
<evidence type="ECO:0000256" key="1">
    <source>
        <dbReference type="ARBA" id="ARBA00004496"/>
    </source>
</evidence>
<dbReference type="KEGG" id="kng:KNAG_0E03660"/>
<dbReference type="InterPro" id="IPR041872">
    <property type="entry name" value="Anticodon_Met"/>
</dbReference>
<evidence type="ECO:0000259" key="14">
    <source>
        <dbReference type="Pfam" id="PF19303"/>
    </source>
</evidence>
<evidence type="ECO:0000259" key="13">
    <source>
        <dbReference type="Pfam" id="PF09334"/>
    </source>
</evidence>
<feature type="region of interest" description="Disordered" evidence="12">
    <location>
        <begin position="521"/>
        <end position="548"/>
    </location>
</feature>
<reference evidence="15 16" key="1">
    <citation type="journal article" date="2011" name="Proc. Natl. Acad. Sci. U.S.A.">
        <title>Evolutionary erosion of yeast sex chromosomes by mating-type switching accidents.</title>
        <authorList>
            <person name="Gordon J.L."/>
            <person name="Armisen D."/>
            <person name="Proux-Wera E."/>
            <person name="Oheigeartaigh S.S."/>
            <person name="Byrne K.P."/>
            <person name="Wolfe K.H."/>
        </authorList>
    </citation>
    <scope>NUCLEOTIDE SEQUENCE [LARGE SCALE GENOMIC DNA]</scope>
    <source>
        <strain evidence="16">ATCC MYA-139 / BCRC 22969 / CBS 8797 / CCRC 22969 / KCTC 17520 / NBRC 10181 / NCYC 3082</strain>
    </source>
</reference>
<dbReference type="GO" id="GO:0005739">
    <property type="term" value="C:mitochondrion"/>
    <property type="evidence" value="ECO:0007669"/>
    <property type="project" value="EnsemblFungi"/>
</dbReference>
<keyword evidence="8 11" id="KW-0030">Aminoacyl-tRNA synthetase</keyword>
<keyword evidence="7 11" id="KW-0648">Protein biosynthesis</keyword>
<evidence type="ECO:0000256" key="3">
    <source>
        <dbReference type="ARBA" id="ARBA00012838"/>
    </source>
</evidence>
<dbReference type="STRING" id="1071383.J7RM56"/>
<dbReference type="InterPro" id="IPR014758">
    <property type="entry name" value="Met-tRNA_synth"/>
</dbReference>
<sequence length="548" mass="62373">MRLTHVTTPIFYPNARPHLGHLYSSLLADVHCRWTNLVRPQPMATADPAEKFTTGTDEHGLKIQQASEAQGAGGTPRQFVDRLHREFVRLDSLYSIRYSKFIRTTDPLHMDNVRELWNKCAAKGFIYRGQHSGWYSVSDETFYPESKVVPNEQGTGYINTETNNAVVHHSETNYFFKLSSFRDRLIGLLSQRDPPFVEPEAKREQLLSELLATDPLPDLSVSRPSSRLSWAIRVPGDDSQSVYVWFDALANYISALGPLGTATSGPYWPNTTHILGKDIIKFHAWYWPAFLMAAGEPLPRRLVVHGHWISEGVKMSKSLGNVVDPVTIARKYGTDIVRWYLLENSQIESDNDFNGDAVAKLRELFVDKWGNLINRCSSRKFNIQRARTVFGGHPTAGAFLQEWDEVWRGQFTDQAAQLLVKLQQLTQTIDGRIDSFQYSGILRDAWTVINDANRIVQDTEPWRVDRERQDAVVFLAMEVARILSILLQPFIPRLSGKLLDRLDVSAANRTLEFTQLGTDHTYGTHANDQGRSVPIQREVSEDEYTPDQ</sequence>
<evidence type="ECO:0000256" key="6">
    <source>
        <dbReference type="ARBA" id="ARBA00022840"/>
    </source>
</evidence>
<dbReference type="SUPFAM" id="SSF52374">
    <property type="entry name" value="Nucleotidylyl transferase"/>
    <property type="match status" value="1"/>
</dbReference>
<dbReference type="PANTHER" id="PTHR43326">
    <property type="entry name" value="METHIONYL-TRNA SYNTHETASE"/>
    <property type="match status" value="1"/>
</dbReference>
<dbReference type="OMA" id="MDTQAFC"/>
<dbReference type="Pfam" id="PF09334">
    <property type="entry name" value="tRNA-synt_1g"/>
    <property type="match status" value="1"/>
</dbReference>
<dbReference type="Pfam" id="PF19303">
    <property type="entry name" value="Anticodon_3"/>
    <property type="match status" value="1"/>
</dbReference>
<dbReference type="GO" id="GO:0004825">
    <property type="term" value="F:methionine-tRNA ligase activity"/>
    <property type="evidence" value="ECO:0007669"/>
    <property type="project" value="UniProtKB-EC"/>
</dbReference>
<protein>
    <recommendedName>
        <fullName evidence="9">Methionine--tRNA ligase, mitochondrial</fullName>
        <ecNumber evidence="3">6.1.1.10</ecNumber>
    </recommendedName>
    <alternativeName>
        <fullName evidence="10">Methionyl-tRNA synthetase</fullName>
    </alternativeName>
</protein>
<dbReference type="GeneID" id="34526323"/>
<comment type="subcellular location">
    <subcellularLocation>
        <location evidence="1">Cytoplasm</location>
    </subcellularLocation>
</comment>
<name>J7RM56_HUIN7</name>